<dbReference type="Proteomes" id="UP000184188">
    <property type="component" value="Unassembled WGS sequence"/>
</dbReference>
<dbReference type="RefSeq" id="XP_022577470.1">
    <property type="nucleotide sequence ID" value="XM_022724144.1"/>
</dbReference>
<keyword evidence="2" id="KW-1185">Reference proteome</keyword>
<organism evidence="1 2">
    <name type="scientific">Penicilliopsis zonata CBS 506.65</name>
    <dbReference type="NCBI Taxonomy" id="1073090"/>
    <lineage>
        <taxon>Eukaryota</taxon>
        <taxon>Fungi</taxon>
        <taxon>Dikarya</taxon>
        <taxon>Ascomycota</taxon>
        <taxon>Pezizomycotina</taxon>
        <taxon>Eurotiomycetes</taxon>
        <taxon>Eurotiomycetidae</taxon>
        <taxon>Eurotiales</taxon>
        <taxon>Aspergillaceae</taxon>
        <taxon>Penicilliopsis</taxon>
    </lineage>
</organism>
<proteinExistence type="predicted"/>
<dbReference type="VEuPathDB" id="FungiDB:ASPZODRAFT_136829"/>
<name>A0A1L9S725_9EURO</name>
<dbReference type="EMBL" id="KV878355">
    <property type="protein sequence ID" value="OJJ42960.1"/>
    <property type="molecule type" value="Genomic_DNA"/>
</dbReference>
<gene>
    <name evidence="1" type="ORF">ASPZODRAFT_136829</name>
</gene>
<sequence>MRGLACLDSTAASPRSWFLVDFNTEALLSCILLIGFPEKYLDLVAPICVSRSVFCLISLLFSALPWGQEYPCTILCFMLFAIQQPIHQTLLEALRQYKTTTVRFSGYFPSI</sequence>
<dbReference type="GeneID" id="34610609"/>
<protein>
    <submittedName>
        <fullName evidence="1">Uncharacterized protein</fullName>
    </submittedName>
</protein>
<dbReference type="AlphaFoldDB" id="A0A1L9S725"/>
<accession>A0A1L9S725</accession>
<reference evidence="2" key="1">
    <citation type="journal article" date="2017" name="Genome Biol.">
        <title>Comparative genomics reveals high biological diversity and specific adaptations in the industrially and medically important fungal genus Aspergillus.</title>
        <authorList>
            <person name="de Vries R.P."/>
            <person name="Riley R."/>
            <person name="Wiebenga A."/>
            <person name="Aguilar-Osorio G."/>
            <person name="Amillis S."/>
            <person name="Uchima C.A."/>
            <person name="Anderluh G."/>
            <person name="Asadollahi M."/>
            <person name="Askin M."/>
            <person name="Barry K."/>
            <person name="Battaglia E."/>
            <person name="Bayram O."/>
            <person name="Benocci T."/>
            <person name="Braus-Stromeyer S.A."/>
            <person name="Caldana C."/>
            <person name="Canovas D."/>
            <person name="Cerqueira G.C."/>
            <person name="Chen F."/>
            <person name="Chen W."/>
            <person name="Choi C."/>
            <person name="Clum A."/>
            <person name="Dos Santos R.A."/>
            <person name="Damasio A.R."/>
            <person name="Diallinas G."/>
            <person name="Emri T."/>
            <person name="Fekete E."/>
            <person name="Flipphi M."/>
            <person name="Freyberg S."/>
            <person name="Gallo A."/>
            <person name="Gournas C."/>
            <person name="Habgood R."/>
            <person name="Hainaut M."/>
            <person name="Harispe M.L."/>
            <person name="Henrissat B."/>
            <person name="Hilden K.S."/>
            <person name="Hope R."/>
            <person name="Hossain A."/>
            <person name="Karabika E."/>
            <person name="Karaffa L."/>
            <person name="Karanyi Z."/>
            <person name="Krasevec N."/>
            <person name="Kuo A."/>
            <person name="Kusch H."/>
            <person name="LaButti K."/>
            <person name="Lagendijk E.L."/>
            <person name="Lapidus A."/>
            <person name="Levasseur A."/>
            <person name="Lindquist E."/>
            <person name="Lipzen A."/>
            <person name="Logrieco A.F."/>
            <person name="MacCabe A."/>
            <person name="Maekelae M.R."/>
            <person name="Malavazi I."/>
            <person name="Melin P."/>
            <person name="Meyer V."/>
            <person name="Mielnichuk N."/>
            <person name="Miskei M."/>
            <person name="Molnar A.P."/>
            <person name="Mule G."/>
            <person name="Ngan C.Y."/>
            <person name="Orejas M."/>
            <person name="Orosz E."/>
            <person name="Ouedraogo J.P."/>
            <person name="Overkamp K.M."/>
            <person name="Park H.-S."/>
            <person name="Perrone G."/>
            <person name="Piumi F."/>
            <person name="Punt P.J."/>
            <person name="Ram A.F."/>
            <person name="Ramon A."/>
            <person name="Rauscher S."/>
            <person name="Record E."/>
            <person name="Riano-Pachon D.M."/>
            <person name="Robert V."/>
            <person name="Roehrig J."/>
            <person name="Ruller R."/>
            <person name="Salamov A."/>
            <person name="Salih N.S."/>
            <person name="Samson R.A."/>
            <person name="Sandor E."/>
            <person name="Sanguinetti M."/>
            <person name="Schuetze T."/>
            <person name="Sepcic K."/>
            <person name="Shelest E."/>
            <person name="Sherlock G."/>
            <person name="Sophianopoulou V."/>
            <person name="Squina F.M."/>
            <person name="Sun H."/>
            <person name="Susca A."/>
            <person name="Todd R.B."/>
            <person name="Tsang A."/>
            <person name="Unkles S.E."/>
            <person name="van de Wiele N."/>
            <person name="van Rossen-Uffink D."/>
            <person name="Oliveira J.V."/>
            <person name="Vesth T.C."/>
            <person name="Visser J."/>
            <person name="Yu J.-H."/>
            <person name="Zhou M."/>
            <person name="Andersen M.R."/>
            <person name="Archer D.B."/>
            <person name="Baker S.E."/>
            <person name="Benoit I."/>
            <person name="Brakhage A.A."/>
            <person name="Braus G.H."/>
            <person name="Fischer R."/>
            <person name="Frisvad J.C."/>
            <person name="Goldman G.H."/>
            <person name="Houbraken J."/>
            <person name="Oakley B."/>
            <person name="Pocsi I."/>
            <person name="Scazzocchio C."/>
            <person name="Seiboth B."/>
            <person name="vanKuyk P.A."/>
            <person name="Wortman J."/>
            <person name="Dyer P.S."/>
            <person name="Grigoriev I.V."/>
        </authorList>
    </citation>
    <scope>NUCLEOTIDE SEQUENCE [LARGE SCALE GENOMIC DNA]</scope>
    <source>
        <strain evidence="2">CBS 506.65</strain>
    </source>
</reference>
<evidence type="ECO:0000313" key="1">
    <source>
        <dbReference type="EMBL" id="OJJ42960.1"/>
    </source>
</evidence>
<evidence type="ECO:0000313" key="2">
    <source>
        <dbReference type="Proteomes" id="UP000184188"/>
    </source>
</evidence>